<name>A0ABU9W066_9CLOT</name>
<dbReference type="Proteomes" id="UP001407405">
    <property type="component" value="Unassembled WGS sequence"/>
</dbReference>
<dbReference type="Gene3D" id="3.30.457.10">
    <property type="entry name" value="Copper amine oxidase-like, N-terminal domain"/>
    <property type="match status" value="1"/>
</dbReference>
<keyword evidence="3" id="KW-1185">Reference proteome</keyword>
<accession>A0ABU9W066</accession>
<dbReference type="RefSeq" id="WP_343187294.1">
    <property type="nucleotide sequence ID" value="NZ_JBCITM010000026.1"/>
</dbReference>
<dbReference type="InterPro" id="IPR036582">
    <property type="entry name" value="Mao_N_sf"/>
</dbReference>
<dbReference type="Pfam" id="PF07833">
    <property type="entry name" value="Cu_amine_oxidN1"/>
    <property type="match status" value="1"/>
</dbReference>
<proteinExistence type="predicted"/>
<dbReference type="SUPFAM" id="SSF55383">
    <property type="entry name" value="Copper amine oxidase, domain N"/>
    <property type="match status" value="1"/>
</dbReference>
<evidence type="ECO:0000313" key="2">
    <source>
        <dbReference type="EMBL" id="MEN1762011.1"/>
    </source>
</evidence>
<evidence type="ECO:0000259" key="1">
    <source>
        <dbReference type="Pfam" id="PF07833"/>
    </source>
</evidence>
<dbReference type="EMBL" id="JBCITM010000026">
    <property type="protein sequence ID" value="MEN1762011.1"/>
    <property type="molecule type" value="Genomic_DNA"/>
</dbReference>
<organism evidence="2 3">
    <name type="scientific">Anoxynatronum sibiricum</name>
    <dbReference type="NCBI Taxonomy" id="210623"/>
    <lineage>
        <taxon>Bacteria</taxon>
        <taxon>Bacillati</taxon>
        <taxon>Bacillota</taxon>
        <taxon>Clostridia</taxon>
        <taxon>Eubacteriales</taxon>
        <taxon>Clostridiaceae</taxon>
        <taxon>Anoxynatronum</taxon>
    </lineage>
</organism>
<sequence>MIKKHHNKWLLIIAGIIVTLIISPVYAASDNWVDRVPAVSRNFDFEENPGIVPRLTIEEYAIGDFQSGEIVRLQLQNAEWGNIDRLRTEVEIREVESVTINQLTSEVLELVLNPTEGRGEKASIRIPLYSKTTQAGLATVTVDPFGGAVSGGTYPFAEVVGSNGDEGVQVSLTTPGNEQLQLQMEDVVNQQRGAYLVLTEQVPNGIPASGLTFRVELQNAEWLPASRSDLNTNRMKEATIIEGASQVKVENVRRVSHQVIEVALTREGFSAEAATIKLPLYLQATAIGDLGVRVSLLQDGRQSVRLNLGEVVQVEEATPEIPEEPSVPIEPTQKEVVFRVGQMGYWVNGVPTTSDVAPYVKDVGGGSGRIMVPVSFAARATGAQQVDWDPVSRRVTVIKGEKTVELTIGDAALRVNGLIAMMDTPAEIQPVGDGTTGRTMIPVAHLAKALDVQYTWDQITLSATFFVEE</sequence>
<dbReference type="InterPro" id="IPR012854">
    <property type="entry name" value="Cu_amine_oxidase-like_N"/>
</dbReference>
<reference evidence="2 3" key="1">
    <citation type="submission" date="2024-04" db="EMBL/GenBank/DDBJ databases">
        <title>Genome sequencing and metabolic network reconstruction of aminoacids and betaine degradation by Anoxynatronum sibiricum.</title>
        <authorList>
            <person name="Detkova E.N."/>
            <person name="Boltjanskaja Y.V."/>
            <person name="Mardanov A.V."/>
            <person name="Kevbrin V."/>
        </authorList>
    </citation>
    <scope>NUCLEOTIDE SEQUENCE [LARGE SCALE GENOMIC DNA]</scope>
    <source>
        <strain evidence="2 3">Z-7981</strain>
    </source>
</reference>
<gene>
    <name evidence="2" type="ORF">AAIG11_16095</name>
</gene>
<feature type="domain" description="Copper amine oxidase-like N-terminal" evidence="1">
    <location>
        <begin position="347"/>
        <end position="460"/>
    </location>
</feature>
<evidence type="ECO:0000313" key="3">
    <source>
        <dbReference type="Proteomes" id="UP001407405"/>
    </source>
</evidence>
<protein>
    <submittedName>
        <fullName evidence="2">Stalk domain-containing protein</fullName>
    </submittedName>
</protein>
<comment type="caution">
    <text evidence="2">The sequence shown here is derived from an EMBL/GenBank/DDBJ whole genome shotgun (WGS) entry which is preliminary data.</text>
</comment>